<feature type="region of interest" description="Disordered" evidence="1">
    <location>
        <begin position="71"/>
        <end position="107"/>
    </location>
</feature>
<dbReference type="AlphaFoldDB" id="A0A2X2WF97"/>
<dbReference type="InterPro" id="IPR026902">
    <property type="entry name" value="RnfC_N"/>
</dbReference>
<evidence type="ECO:0000256" key="1">
    <source>
        <dbReference type="SAM" id="MobiDB-lite"/>
    </source>
</evidence>
<evidence type="ECO:0000313" key="4">
    <source>
        <dbReference type="Proteomes" id="UP000251584"/>
    </source>
</evidence>
<reference evidence="3 4" key="1">
    <citation type="submission" date="2018-06" db="EMBL/GenBank/DDBJ databases">
        <authorList>
            <consortium name="Pathogen Informatics"/>
            <person name="Doyle S."/>
        </authorList>
    </citation>
    <scope>NUCLEOTIDE SEQUENCE [LARGE SCALE GENOMIC DNA]</scope>
    <source>
        <strain evidence="3 4">NCTC10786</strain>
    </source>
</reference>
<organism evidence="3 4">
    <name type="scientific">Citrobacter koseri</name>
    <name type="common">Citrobacter diversus</name>
    <dbReference type="NCBI Taxonomy" id="545"/>
    <lineage>
        <taxon>Bacteria</taxon>
        <taxon>Pseudomonadati</taxon>
        <taxon>Pseudomonadota</taxon>
        <taxon>Gammaproteobacteria</taxon>
        <taxon>Enterobacterales</taxon>
        <taxon>Enterobacteriaceae</taxon>
        <taxon>Citrobacter</taxon>
    </lineage>
</organism>
<evidence type="ECO:0000313" key="3">
    <source>
        <dbReference type="EMBL" id="SQB39608.1"/>
    </source>
</evidence>
<gene>
    <name evidence="3" type="primary">rnfC_2</name>
    <name evidence="3" type="ORF">NCTC10786_04688</name>
</gene>
<dbReference type="GO" id="GO:0016020">
    <property type="term" value="C:membrane"/>
    <property type="evidence" value="ECO:0007669"/>
    <property type="project" value="InterPro"/>
</dbReference>
<accession>A0A2X2WF97</accession>
<dbReference type="GO" id="GO:0051539">
    <property type="term" value="F:4 iron, 4 sulfur cluster binding"/>
    <property type="evidence" value="ECO:0007669"/>
    <property type="project" value="InterPro"/>
</dbReference>
<dbReference type="GO" id="GO:0009055">
    <property type="term" value="F:electron transfer activity"/>
    <property type="evidence" value="ECO:0007669"/>
    <property type="project" value="InterPro"/>
</dbReference>
<protein>
    <submittedName>
        <fullName evidence="3">Electron transport complex protein RnfC</fullName>
    </submittedName>
</protein>
<evidence type="ECO:0000259" key="2">
    <source>
        <dbReference type="Pfam" id="PF13375"/>
    </source>
</evidence>
<dbReference type="PANTHER" id="PTHR43034">
    <property type="entry name" value="ION-TRANSLOCATING OXIDOREDUCTASE COMPLEX SUBUNIT C"/>
    <property type="match status" value="1"/>
</dbReference>
<feature type="domain" description="RnfC Barrel sandwich hybrid" evidence="2">
    <location>
        <begin position="14"/>
        <end position="76"/>
    </location>
</feature>
<proteinExistence type="predicted"/>
<dbReference type="InterPro" id="IPR010208">
    <property type="entry name" value="Ion_transpt_RnfC/RsxC"/>
</dbReference>
<dbReference type="Pfam" id="PF13375">
    <property type="entry name" value="RnfC_N"/>
    <property type="match status" value="1"/>
</dbReference>
<name>A0A2X2WF97_CITKO</name>
<dbReference type="EMBL" id="UAVY01000008">
    <property type="protein sequence ID" value="SQB39608.1"/>
    <property type="molecule type" value="Genomic_DNA"/>
</dbReference>
<dbReference type="Proteomes" id="UP000251584">
    <property type="component" value="Unassembled WGS sequence"/>
</dbReference>
<sequence>MLKLFSAFRKDKIWDFDGGIHPPEMKTQSNGTPLRQVPLAPRFIIPLKQHIGAEGELCVNVGDRVLRGQPLTRGRGRMLPSMRRRPGRLSRLPPTLPRTRRPWLSLA</sequence>
<dbReference type="PANTHER" id="PTHR43034:SF2">
    <property type="entry name" value="ION-TRANSLOCATING OXIDOREDUCTASE COMPLEX SUBUNIT C"/>
    <property type="match status" value="1"/>
</dbReference>